<accession>A0A499SAB6</accession>
<feature type="transmembrane region" description="Helical" evidence="1">
    <location>
        <begin position="6"/>
        <end position="24"/>
    </location>
</feature>
<keyword evidence="1" id="KW-1133">Transmembrane helix</keyword>
<keyword evidence="1" id="KW-0812">Transmembrane</keyword>
<proteinExistence type="predicted"/>
<dbReference type="EMBL" id="MH785236">
    <property type="protein sequence ID" value="AYK27927.1"/>
    <property type="molecule type" value="Genomic_DNA"/>
</dbReference>
<geneLocation type="plasmid" evidence="2">
    <name>pPH1-1</name>
</geneLocation>
<keyword evidence="2" id="KW-0614">Plasmid</keyword>
<protein>
    <submittedName>
        <fullName evidence="2">Uncharacterized protein</fullName>
    </submittedName>
</protein>
<dbReference type="AlphaFoldDB" id="A0A499SAB6"/>
<feature type="transmembrane region" description="Helical" evidence="1">
    <location>
        <begin position="84"/>
        <end position="105"/>
    </location>
</feature>
<feature type="transmembrane region" description="Helical" evidence="1">
    <location>
        <begin position="316"/>
        <end position="334"/>
    </location>
</feature>
<evidence type="ECO:0000256" key="1">
    <source>
        <dbReference type="SAM" id="Phobius"/>
    </source>
</evidence>
<feature type="transmembrane region" description="Helical" evidence="1">
    <location>
        <begin position="236"/>
        <end position="257"/>
    </location>
</feature>
<feature type="transmembrane region" description="Helical" evidence="1">
    <location>
        <begin position="45"/>
        <end position="64"/>
    </location>
</feature>
<organism evidence="2">
    <name type="scientific">Staphylococcus aureus</name>
    <dbReference type="NCBI Taxonomy" id="1280"/>
    <lineage>
        <taxon>Bacteria</taxon>
        <taxon>Bacillati</taxon>
        <taxon>Bacillota</taxon>
        <taxon>Bacilli</taxon>
        <taxon>Bacillales</taxon>
        <taxon>Staphylococcaceae</taxon>
        <taxon>Staphylococcus</taxon>
    </lineage>
</organism>
<sequence length="335" mass="38688">MNNIAIFNQIFLSISLFYLIFLFLRYFNKAYFMFSNLKYTTIKDVVTQAALTLTIILITSWLFKEGYHILGTSELQLKDYKDDPLIAIFVIVTANVATIMVLGSLKTAIDFLRKLRYYLVLKKDNIPNRLRHALYKKDYNEIITYYKLYIKSNESISLSKEETLTLSACLSKAGLNNGLDKLLEQQLYKPVSLLNTIFSSSISSTFYNLQLNNSNFIYTENLKRELIKRNKFFKTIYTFIILIASIQFCIVISQLFIPTTTVSRITIILIGIFIVGITLFKYMDLKRIYNSHAKNTMIEFPNKDKVIIKKSITDKVLLSAQAIMIITSVIGLLMV</sequence>
<feature type="transmembrane region" description="Helical" evidence="1">
    <location>
        <begin position="263"/>
        <end position="282"/>
    </location>
</feature>
<evidence type="ECO:0000313" key="2">
    <source>
        <dbReference type="EMBL" id="AYK27927.1"/>
    </source>
</evidence>
<keyword evidence="1" id="KW-0472">Membrane</keyword>
<dbReference type="RefSeq" id="WP_031900886.1">
    <property type="nucleotide sequence ID" value="NZ_CP042004.1"/>
</dbReference>
<reference evidence="2" key="1">
    <citation type="journal article" date="2019" name="Front. Microbiol.">
        <title>Prevalence of Antibiotic and Heavy Metal Resistance Determinants and Virulence-Related Genetic Elements in Plasmids of Staphylococcus aureus.</title>
        <authorList>
            <person name="Bukowski M."/>
            <person name="Piwowarczyk R."/>
            <person name="Madry A."/>
            <person name="Zagorski-Przybylo R."/>
            <person name="Hydzik M."/>
            <person name="Wladyka B."/>
        </authorList>
    </citation>
    <scope>NUCLEOTIDE SEQUENCE</scope>
    <source>
        <strain evidence="2">Ph1</strain>
        <plasmid evidence="2">pPH1-1</plasmid>
    </source>
</reference>
<gene>
    <name evidence="2" type="ORF">D0Y80_l00095</name>
</gene>
<name>A0A499SAB6_STAAU</name>